<feature type="region of interest" description="Disordered" evidence="5">
    <location>
        <begin position="723"/>
        <end position="748"/>
    </location>
</feature>
<dbReference type="GO" id="GO:0006298">
    <property type="term" value="P:mismatch repair"/>
    <property type="evidence" value="ECO:0007669"/>
    <property type="project" value="InterPro"/>
</dbReference>
<dbReference type="SUPFAM" id="SSF52540">
    <property type="entry name" value="P-loop containing nucleoside triphosphate hydrolases"/>
    <property type="match status" value="1"/>
</dbReference>
<dbReference type="Gramene" id="KFK27019">
    <property type="protein sequence ID" value="KFK27019"/>
    <property type="gene ID" value="AALP_AA8G323900"/>
</dbReference>
<dbReference type="OMA" id="SVKIPWF"/>
<dbReference type="eggNOG" id="ENOG502QUUG">
    <property type="taxonomic scope" value="Eukaryota"/>
</dbReference>
<feature type="coiled-coil region" evidence="4">
    <location>
        <begin position="286"/>
        <end position="313"/>
    </location>
</feature>
<evidence type="ECO:0000256" key="2">
    <source>
        <dbReference type="ARBA" id="ARBA00022840"/>
    </source>
</evidence>
<evidence type="ECO:0000313" key="8">
    <source>
        <dbReference type="Proteomes" id="UP000029120"/>
    </source>
</evidence>
<organism evidence="7 8">
    <name type="scientific">Arabis alpina</name>
    <name type="common">Alpine rock-cress</name>
    <dbReference type="NCBI Taxonomy" id="50452"/>
    <lineage>
        <taxon>Eukaryota</taxon>
        <taxon>Viridiplantae</taxon>
        <taxon>Streptophyta</taxon>
        <taxon>Embryophyta</taxon>
        <taxon>Tracheophyta</taxon>
        <taxon>Spermatophyta</taxon>
        <taxon>Magnoliopsida</taxon>
        <taxon>eudicotyledons</taxon>
        <taxon>Gunneridae</taxon>
        <taxon>Pentapetalae</taxon>
        <taxon>rosids</taxon>
        <taxon>malvids</taxon>
        <taxon>Brassicales</taxon>
        <taxon>Brassicaceae</taxon>
        <taxon>Arabideae</taxon>
        <taxon>Arabis</taxon>
    </lineage>
</organism>
<dbReference type="CDD" id="cd03280">
    <property type="entry name" value="ABC_MutS2"/>
    <property type="match status" value="1"/>
</dbReference>
<dbReference type="InterPro" id="IPR036187">
    <property type="entry name" value="DNA_mismatch_repair_MutS_sf"/>
</dbReference>
<dbReference type="SMART" id="SM00534">
    <property type="entry name" value="MUTSac"/>
    <property type="match status" value="1"/>
</dbReference>
<evidence type="ECO:0000256" key="4">
    <source>
        <dbReference type="SAM" id="Coils"/>
    </source>
</evidence>
<dbReference type="PANTHER" id="PTHR48466:SF2">
    <property type="entry name" value="OS10G0509000 PROTEIN"/>
    <property type="match status" value="1"/>
</dbReference>
<reference evidence="8" key="1">
    <citation type="journal article" date="2015" name="Nat. Plants">
        <title>Genome expansion of Arabis alpina linked with retrotransposition and reduced symmetric DNA methylation.</title>
        <authorList>
            <person name="Willing E.M."/>
            <person name="Rawat V."/>
            <person name="Mandakova T."/>
            <person name="Maumus F."/>
            <person name="James G.V."/>
            <person name="Nordstroem K.J."/>
            <person name="Becker C."/>
            <person name="Warthmann N."/>
            <person name="Chica C."/>
            <person name="Szarzynska B."/>
            <person name="Zytnicki M."/>
            <person name="Albani M.C."/>
            <person name="Kiefer C."/>
            <person name="Bergonzi S."/>
            <person name="Castaings L."/>
            <person name="Mateos J.L."/>
            <person name="Berns M.C."/>
            <person name="Bujdoso N."/>
            <person name="Piofczyk T."/>
            <person name="de Lorenzo L."/>
            <person name="Barrero-Sicilia C."/>
            <person name="Mateos I."/>
            <person name="Piednoel M."/>
            <person name="Hagmann J."/>
            <person name="Chen-Min-Tao R."/>
            <person name="Iglesias-Fernandez R."/>
            <person name="Schuster S.C."/>
            <person name="Alonso-Blanco C."/>
            <person name="Roudier F."/>
            <person name="Carbonero P."/>
            <person name="Paz-Ares J."/>
            <person name="Davis S.J."/>
            <person name="Pecinka A."/>
            <person name="Quesneville H."/>
            <person name="Colot V."/>
            <person name="Lysak M.A."/>
            <person name="Weigel D."/>
            <person name="Coupland G."/>
            <person name="Schneeberger K."/>
        </authorList>
    </citation>
    <scope>NUCLEOTIDE SEQUENCE [LARGE SCALE GENOMIC DNA]</scope>
    <source>
        <strain evidence="8">cv. Pajares</strain>
    </source>
</reference>
<dbReference type="FunFam" id="3.40.50.300:FF:001241">
    <property type="entry name" value="Endonuclease MutS2 isoform X1"/>
    <property type="match status" value="1"/>
</dbReference>
<dbReference type="PIRSF" id="PIRSF005814">
    <property type="entry name" value="MutS_YshD"/>
    <property type="match status" value="1"/>
</dbReference>
<dbReference type="GO" id="GO:0005524">
    <property type="term" value="F:ATP binding"/>
    <property type="evidence" value="ECO:0007669"/>
    <property type="project" value="UniProtKB-KW"/>
</dbReference>
<evidence type="ECO:0000256" key="3">
    <source>
        <dbReference type="ARBA" id="ARBA00023125"/>
    </source>
</evidence>
<dbReference type="InterPro" id="IPR007696">
    <property type="entry name" value="DNA_mismatch_repair_MutS_core"/>
</dbReference>
<feature type="coiled-coil region" evidence="4">
    <location>
        <begin position="207"/>
        <end position="241"/>
    </location>
</feature>
<name>A0A087GAW7_ARAAL</name>
<dbReference type="GO" id="GO:0016887">
    <property type="term" value="F:ATP hydrolysis activity"/>
    <property type="evidence" value="ECO:0007669"/>
    <property type="project" value="InterPro"/>
</dbReference>
<keyword evidence="2" id="KW-0067">ATP-binding</keyword>
<dbReference type="Gene3D" id="3.40.50.300">
    <property type="entry name" value="P-loop containing nucleotide triphosphate hydrolases"/>
    <property type="match status" value="1"/>
</dbReference>
<evidence type="ECO:0000256" key="1">
    <source>
        <dbReference type="ARBA" id="ARBA00022741"/>
    </source>
</evidence>
<sequence>MQTLSISYCNCALVLRRNPIGKRNHVVNFSLLSSSSSSSSAPTLICGAKSKTQTDSLRVLEWDKLCDVVASFARTSLGREATKKKLWSLDQNFDESLKLLEETEAAIKMLEHASFCLDLSSIHISLVETGIIHARRRLSLRADQALEVASLLRFFDRLQIDLKAAIKQDADSYKRFMPLSEMIMLPVINRSFVKLVEQVIDPNGTIKDSASSSLRLSRERVRELERKLEQLLDAIIRRQKDAESMTVAKIDGRWCIQTSSNQLTSVNGLLLCSGSGGGTAAEPIAAVPMNDELQNAREAVAKAEAEILSMLTEKMQVDLYQIEDVMKYSIKLDVVNARATYSRAYGGAHPDIYLPPEDGVESLSAGDSSLETNSSSEESLRRKEWLLYLPKCYHPLLLHQHKKSIRKTRETLKYNKTAGTVSGPLPVPADFQISKGTRVLVITGPNTGGKTICLKSVGLAAMMAKSGLYVLASESARVPWFDNIYADIGDEQSLLQSLSTFSGHLKQISEILSHSTCRSLVLLDEVGAGTNPLEGAALGMAILESFAESGSLLTMATTHHGELKTLKYSNSAFENACMEFDDVNLKPTFKILWGVPGRSNAINIAERLGLPCEIIDSSRELYGSASAEINGVILDMEQYKQEYQRLLNESRRYIRLSRELHENLLRAQRNINDHATRERLKIRQELTQAGSMTRSTLRRTLQQFRASAAQSSRSKIATQLQTKVNTTNNGDNGTHSSSVVVSRPTSGT</sequence>
<evidence type="ECO:0000259" key="6">
    <source>
        <dbReference type="PROSITE" id="PS00486"/>
    </source>
</evidence>
<accession>A0A087GAW7</accession>
<dbReference type="InterPro" id="IPR045076">
    <property type="entry name" value="MutS"/>
</dbReference>
<keyword evidence="3" id="KW-0238">DNA-binding</keyword>
<dbReference type="Proteomes" id="UP000029120">
    <property type="component" value="Chromosome 8"/>
</dbReference>
<dbReference type="PANTHER" id="PTHR48466">
    <property type="entry name" value="OS10G0509000 PROTEIN-RELATED"/>
    <property type="match status" value="1"/>
</dbReference>
<dbReference type="GO" id="GO:0004519">
    <property type="term" value="F:endonuclease activity"/>
    <property type="evidence" value="ECO:0007669"/>
    <property type="project" value="InterPro"/>
</dbReference>
<dbReference type="GO" id="GO:0045910">
    <property type="term" value="P:negative regulation of DNA recombination"/>
    <property type="evidence" value="ECO:0007669"/>
    <property type="project" value="InterPro"/>
</dbReference>
<dbReference type="Pfam" id="PF00488">
    <property type="entry name" value="MutS_V"/>
    <property type="match status" value="1"/>
</dbReference>
<dbReference type="InterPro" id="IPR000432">
    <property type="entry name" value="DNA_mismatch_repair_MutS_C"/>
</dbReference>
<dbReference type="NCBIfam" id="TIGR01069">
    <property type="entry name" value="mutS2"/>
    <property type="match status" value="1"/>
</dbReference>
<dbReference type="OrthoDB" id="1924787at2759"/>
<dbReference type="EMBL" id="CM002876">
    <property type="protein sequence ID" value="KFK27019.1"/>
    <property type="molecule type" value="Genomic_DNA"/>
</dbReference>
<keyword evidence="1" id="KW-0547">Nucleotide-binding</keyword>
<dbReference type="SMART" id="SM00533">
    <property type="entry name" value="MUTSd"/>
    <property type="match status" value="1"/>
</dbReference>
<dbReference type="InterPro" id="IPR005747">
    <property type="entry name" value="MutS2"/>
</dbReference>
<gene>
    <name evidence="7" type="ordered locus">AALP_Aa8g323900</name>
</gene>
<dbReference type="InterPro" id="IPR027417">
    <property type="entry name" value="P-loop_NTPase"/>
</dbReference>
<dbReference type="GO" id="GO:0140664">
    <property type="term" value="F:ATP-dependent DNA damage sensor activity"/>
    <property type="evidence" value="ECO:0007669"/>
    <property type="project" value="InterPro"/>
</dbReference>
<proteinExistence type="predicted"/>
<evidence type="ECO:0000256" key="5">
    <source>
        <dbReference type="SAM" id="MobiDB-lite"/>
    </source>
</evidence>
<keyword evidence="4" id="KW-0175">Coiled coil</keyword>
<keyword evidence="8" id="KW-1185">Reference proteome</keyword>
<dbReference type="AlphaFoldDB" id="A0A087GAW7"/>
<dbReference type="SUPFAM" id="SSF48334">
    <property type="entry name" value="DNA repair protein MutS, domain III"/>
    <property type="match status" value="1"/>
</dbReference>
<feature type="domain" description="DNA mismatch repair proteins mutS family" evidence="6">
    <location>
        <begin position="519"/>
        <end position="535"/>
    </location>
</feature>
<dbReference type="GO" id="GO:0030983">
    <property type="term" value="F:mismatched DNA binding"/>
    <property type="evidence" value="ECO:0007669"/>
    <property type="project" value="InterPro"/>
</dbReference>
<feature type="coiled-coil region" evidence="4">
    <location>
        <begin position="629"/>
        <end position="656"/>
    </location>
</feature>
<evidence type="ECO:0000313" key="7">
    <source>
        <dbReference type="EMBL" id="KFK27019.1"/>
    </source>
</evidence>
<dbReference type="PROSITE" id="PS00486">
    <property type="entry name" value="DNA_MISMATCH_REPAIR_2"/>
    <property type="match status" value="1"/>
</dbReference>
<protein>
    <recommendedName>
        <fullName evidence="6">DNA mismatch repair proteins mutS family domain-containing protein</fullName>
    </recommendedName>
</protein>